<accession>A0A8J8NWS2</accession>
<name>A0A8J8NWS2_HALGN</name>
<proteinExistence type="predicted"/>
<organism evidence="1 2">
    <name type="scientific">Halteria grandinella</name>
    <dbReference type="NCBI Taxonomy" id="5974"/>
    <lineage>
        <taxon>Eukaryota</taxon>
        <taxon>Sar</taxon>
        <taxon>Alveolata</taxon>
        <taxon>Ciliophora</taxon>
        <taxon>Intramacronucleata</taxon>
        <taxon>Spirotrichea</taxon>
        <taxon>Stichotrichia</taxon>
        <taxon>Sporadotrichida</taxon>
        <taxon>Halteriidae</taxon>
        <taxon>Halteria</taxon>
    </lineage>
</organism>
<dbReference type="EMBL" id="RRYP01005991">
    <property type="protein sequence ID" value="TNV81579.1"/>
    <property type="molecule type" value="Genomic_DNA"/>
</dbReference>
<comment type="caution">
    <text evidence="1">The sequence shown here is derived from an EMBL/GenBank/DDBJ whole genome shotgun (WGS) entry which is preliminary data.</text>
</comment>
<keyword evidence="2" id="KW-1185">Reference proteome</keyword>
<dbReference type="AlphaFoldDB" id="A0A8J8NWS2"/>
<reference evidence="1" key="1">
    <citation type="submission" date="2019-06" db="EMBL/GenBank/DDBJ databases">
        <authorList>
            <person name="Zheng W."/>
        </authorList>
    </citation>
    <scope>NUCLEOTIDE SEQUENCE</scope>
    <source>
        <strain evidence="1">QDHG01</strain>
    </source>
</reference>
<protein>
    <submittedName>
        <fullName evidence="1">Uncharacterized protein</fullName>
    </submittedName>
</protein>
<dbReference type="Proteomes" id="UP000785679">
    <property type="component" value="Unassembled WGS sequence"/>
</dbReference>
<sequence length="83" mass="9377">MIRIHFEIYKDKSQKFHLMRCLSCIASLMRSALNVLRGQSRGRGSSSLDETELGKLLFSHLFSACSSICTARIRTRRLSNAGN</sequence>
<gene>
    <name evidence="1" type="ORF">FGO68_gene5656</name>
</gene>
<evidence type="ECO:0000313" key="2">
    <source>
        <dbReference type="Proteomes" id="UP000785679"/>
    </source>
</evidence>
<evidence type="ECO:0000313" key="1">
    <source>
        <dbReference type="EMBL" id="TNV81579.1"/>
    </source>
</evidence>